<name>A0AAE1A0E3_9GAST</name>
<organism evidence="1 2">
    <name type="scientific">Elysia crispata</name>
    <name type="common">lettuce slug</name>
    <dbReference type="NCBI Taxonomy" id="231223"/>
    <lineage>
        <taxon>Eukaryota</taxon>
        <taxon>Metazoa</taxon>
        <taxon>Spiralia</taxon>
        <taxon>Lophotrochozoa</taxon>
        <taxon>Mollusca</taxon>
        <taxon>Gastropoda</taxon>
        <taxon>Heterobranchia</taxon>
        <taxon>Euthyneura</taxon>
        <taxon>Panpulmonata</taxon>
        <taxon>Sacoglossa</taxon>
        <taxon>Placobranchoidea</taxon>
        <taxon>Plakobranchidae</taxon>
        <taxon>Elysia</taxon>
    </lineage>
</organism>
<sequence length="124" mass="13913">METAVKADRKQTVFTQRIKASRTKSSSKRLRHVESNSARAWCTDHGACDLSRYTEMLRHISVERRTSNADLAGLNPSSTGLNLEGSETVSETVEVTVARPFRKQWRLSGFDSNQACPKDFLVIP</sequence>
<keyword evidence="2" id="KW-1185">Reference proteome</keyword>
<comment type="caution">
    <text evidence="1">The sequence shown here is derived from an EMBL/GenBank/DDBJ whole genome shotgun (WGS) entry which is preliminary data.</text>
</comment>
<evidence type="ECO:0000313" key="2">
    <source>
        <dbReference type="Proteomes" id="UP001283361"/>
    </source>
</evidence>
<reference evidence="1" key="1">
    <citation type="journal article" date="2023" name="G3 (Bethesda)">
        <title>A reference genome for the long-term kleptoplast-retaining sea slug Elysia crispata morphotype clarki.</title>
        <authorList>
            <person name="Eastman K.E."/>
            <person name="Pendleton A.L."/>
            <person name="Shaikh M.A."/>
            <person name="Suttiyut T."/>
            <person name="Ogas R."/>
            <person name="Tomko P."/>
            <person name="Gavelis G."/>
            <person name="Widhalm J.R."/>
            <person name="Wisecaver J.H."/>
        </authorList>
    </citation>
    <scope>NUCLEOTIDE SEQUENCE</scope>
    <source>
        <strain evidence="1">ECLA1</strain>
    </source>
</reference>
<dbReference type="AlphaFoldDB" id="A0AAE1A0E3"/>
<protein>
    <submittedName>
        <fullName evidence="1">Uncharacterized protein</fullName>
    </submittedName>
</protein>
<evidence type="ECO:0000313" key="1">
    <source>
        <dbReference type="EMBL" id="KAK3777912.1"/>
    </source>
</evidence>
<proteinExistence type="predicted"/>
<dbReference type="EMBL" id="JAWDGP010003056">
    <property type="protein sequence ID" value="KAK3777912.1"/>
    <property type="molecule type" value="Genomic_DNA"/>
</dbReference>
<accession>A0AAE1A0E3</accession>
<gene>
    <name evidence="1" type="ORF">RRG08_050300</name>
</gene>
<dbReference type="Proteomes" id="UP001283361">
    <property type="component" value="Unassembled WGS sequence"/>
</dbReference>